<evidence type="ECO:0000256" key="3">
    <source>
        <dbReference type="ARBA" id="ARBA00022452"/>
    </source>
</evidence>
<dbReference type="SUPFAM" id="SSF56935">
    <property type="entry name" value="Porins"/>
    <property type="match status" value="1"/>
</dbReference>
<keyword evidence="8" id="KW-0675">Receptor</keyword>
<evidence type="ECO:0000256" key="8">
    <source>
        <dbReference type="ARBA" id="ARBA00023170"/>
    </source>
</evidence>
<dbReference type="GO" id="GO:0009279">
    <property type="term" value="C:cell outer membrane"/>
    <property type="evidence" value="ECO:0007669"/>
    <property type="project" value="UniProtKB-SubCell"/>
</dbReference>
<dbReference type="PANTHER" id="PTHR30069:SF29">
    <property type="entry name" value="HEMOGLOBIN AND HEMOGLOBIN-HAPTOGLOBIN-BINDING PROTEIN 1-RELATED"/>
    <property type="match status" value="1"/>
</dbReference>
<evidence type="ECO:0000259" key="12">
    <source>
        <dbReference type="Pfam" id="PF00593"/>
    </source>
</evidence>
<evidence type="ECO:0000256" key="2">
    <source>
        <dbReference type="ARBA" id="ARBA00022448"/>
    </source>
</evidence>
<dbReference type="InterPro" id="IPR000531">
    <property type="entry name" value="Beta-barrel_TonB"/>
</dbReference>
<dbReference type="PANTHER" id="PTHR30069">
    <property type="entry name" value="TONB-DEPENDENT OUTER MEMBRANE RECEPTOR"/>
    <property type="match status" value="1"/>
</dbReference>
<gene>
    <name evidence="14" type="ORF">A2438_04830</name>
</gene>
<keyword evidence="2 10" id="KW-0813">Transport</keyword>
<dbReference type="CDD" id="cd01347">
    <property type="entry name" value="ligand_gated_channel"/>
    <property type="match status" value="1"/>
</dbReference>
<organism evidence="14 15">
    <name type="scientific">candidate division WOR-1 bacterium RIFOXYC2_FULL_46_14</name>
    <dbReference type="NCBI Taxonomy" id="1802587"/>
    <lineage>
        <taxon>Bacteria</taxon>
        <taxon>Bacillati</taxon>
        <taxon>Saganbacteria</taxon>
    </lineage>
</organism>
<name>A0A1F4U4M5_UNCSA</name>
<keyword evidence="4 10" id="KW-0812">Transmembrane</keyword>
<feature type="domain" description="TonB-dependent receptor plug" evidence="13">
    <location>
        <begin position="42"/>
        <end position="147"/>
    </location>
</feature>
<dbReference type="Gene3D" id="2.170.130.10">
    <property type="entry name" value="TonB-dependent receptor, plug domain"/>
    <property type="match status" value="1"/>
</dbReference>
<evidence type="ECO:0000256" key="1">
    <source>
        <dbReference type="ARBA" id="ARBA00004571"/>
    </source>
</evidence>
<keyword evidence="7 10" id="KW-0472">Membrane</keyword>
<evidence type="ECO:0000256" key="10">
    <source>
        <dbReference type="PROSITE-ProRule" id="PRU01360"/>
    </source>
</evidence>
<dbReference type="PROSITE" id="PS52016">
    <property type="entry name" value="TONB_DEPENDENT_REC_3"/>
    <property type="match status" value="1"/>
</dbReference>
<dbReference type="InterPro" id="IPR037066">
    <property type="entry name" value="Plug_dom_sf"/>
</dbReference>
<protein>
    <recommendedName>
        <fullName evidence="16">TonB-dependent receptor</fullName>
    </recommendedName>
</protein>
<evidence type="ECO:0000313" key="14">
    <source>
        <dbReference type="EMBL" id="OGC39829.1"/>
    </source>
</evidence>
<dbReference type="GO" id="GO:0015344">
    <property type="term" value="F:siderophore uptake transmembrane transporter activity"/>
    <property type="evidence" value="ECO:0007669"/>
    <property type="project" value="TreeGrafter"/>
</dbReference>
<dbReference type="InterPro" id="IPR039426">
    <property type="entry name" value="TonB-dep_rcpt-like"/>
</dbReference>
<feature type="domain" description="TonB-dependent receptor-like beta-barrel" evidence="12">
    <location>
        <begin position="172"/>
        <end position="569"/>
    </location>
</feature>
<evidence type="ECO:0000256" key="5">
    <source>
        <dbReference type="ARBA" id="ARBA00022729"/>
    </source>
</evidence>
<comment type="subcellular location">
    <subcellularLocation>
        <location evidence="1 10">Cell outer membrane</location>
        <topology evidence="1 10">Multi-pass membrane protein</topology>
    </subcellularLocation>
</comment>
<evidence type="ECO:0000256" key="11">
    <source>
        <dbReference type="RuleBase" id="RU003357"/>
    </source>
</evidence>
<keyword evidence="5" id="KW-0732">Signal</keyword>
<evidence type="ECO:0000259" key="13">
    <source>
        <dbReference type="Pfam" id="PF07715"/>
    </source>
</evidence>
<evidence type="ECO:0000256" key="9">
    <source>
        <dbReference type="ARBA" id="ARBA00023237"/>
    </source>
</evidence>
<dbReference type="Proteomes" id="UP000179242">
    <property type="component" value="Unassembled WGS sequence"/>
</dbReference>
<sequence>MKKILGLLVFLLVIGSMAMAELPMFYGEEIVVTATRLPRRIFDQPWSSRVFTNKEIRDSGKLNVTELLQHTCGVEMTTQGFFGSVGSAHLRGGTAQQTLILLDGRRINSPTLGSCDLSTIPLDNVERVEVVKTPLSAIYGSDAVGGVINIISKKKDEKRKTTFSLEQGSYSLGNYTLQTSGPNYNVSLNSIYSAGYRANGDYKGENYSASVSSGDFSLNLLRNQNQSGSPYYITYPSLTSRNGNENSYIDLLYSGSADGIRARPYLNILESLYQDPSFFTNDRHLTRTYGFELSKNINGASFGLDLSRDVSESTKSEKHNINRGAAYVEFNQGSVYVGARQDLSSNFASQFSPRVGAVFHPREDLALKASLAGAYRTPTINDLYWKQETFTYVYPDLSTYTYTTIGNPNLKPELGRSLDLSVEKKMAGAELKASYYLNEIENMIRWDNVFGATSSTYTPQNVANARINGLELEAVGNINEYCRLFANYNWQDSQNVTSGKVMDYSPKNKYNLGVAFDNRAMLLSALQRFVGERYADLANTQKLDGYSVTDLLAIRRLNNFNLKFKLDNLFDLVYYEQFGYPSAGRTFSVGVEFNG</sequence>
<dbReference type="AlphaFoldDB" id="A0A1F4U4M5"/>
<dbReference type="InterPro" id="IPR036942">
    <property type="entry name" value="Beta-barrel_TonB_sf"/>
</dbReference>
<keyword evidence="9 10" id="KW-0998">Cell outer membrane</keyword>
<keyword evidence="6 11" id="KW-0798">TonB box</keyword>
<evidence type="ECO:0000256" key="6">
    <source>
        <dbReference type="ARBA" id="ARBA00023077"/>
    </source>
</evidence>
<dbReference type="Gene3D" id="2.40.170.20">
    <property type="entry name" value="TonB-dependent receptor, beta-barrel domain"/>
    <property type="match status" value="1"/>
</dbReference>
<evidence type="ECO:0000313" key="15">
    <source>
        <dbReference type="Proteomes" id="UP000179242"/>
    </source>
</evidence>
<dbReference type="EMBL" id="MEUJ01000005">
    <property type="protein sequence ID" value="OGC39829.1"/>
    <property type="molecule type" value="Genomic_DNA"/>
</dbReference>
<dbReference type="InterPro" id="IPR012910">
    <property type="entry name" value="Plug_dom"/>
</dbReference>
<evidence type="ECO:0000256" key="4">
    <source>
        <dbReference type="ARBA" id="ARBA00022692"/>
    </source>
</evidence>
<evidence type="ECO:0008006" key="16">
    <source>
        <dbReference type="Google" id="ProtNLM"/>
    </source>
</evidence>
<dbReference type="GO" id="GO:0044718">
    <property type="term" value="P:siderophore transmembrane transport"/>
    <property type="evidence" value="ECO:0007669"/>
    <property type="project" value="TreeGrafter"/>
</dbReference>
<evidence type="ECO:0000256" key="7">
    <source>
        <dbReference type="ARBA" id="ARBA00023136"/>
    </source>
</evidence>
<keyword evidence="3 10" id="KW-1134">Transmembrane beta strand</keyword>
<comment type="similarity">
    <text evidence="10 11">Belongs to the TonB-dependent receptor family.</text>
</comment>
<proteinExistence type="inferred from homology"/>
<accession>A0A1F4U4M5</accession>
<dbReference type="Pfam" id="PF07715">
    <property type="entry name" value="Plug"/>
    <property type="match status" value="1"/>
</dbReference>
<comment type="caution">
    <text evidence="14">The sequence shown here is derived from an EMBL/GenBank/DDBJ whole genome shotgun (WGS) entry which is preliminary data.</text>
</comment>
<dbReference type="Pfam" id="PF00593">
    <property type="entry name" value="TonB_dep_Rec_b-barrel"/>
    <property type="match status" value="1"/>
</dbReference>
<reference evidence="14 15" key="1">
    <citation type="journal article" date="2016" name="Nat. Commun.">
        <title>Thousands of microbial genomes shed light on interconnected biogeochemical processes in an aquifer system.</title>
        <authorList>
            <person name="Anantharaman K."/>
            <person name="Brown C.T."/>
            <person name="Hug L.A."/>
            <person name="Sharon I."/>
            <person name="Castelle C.J."/>
            <person name="Probst A.J."/>
            <person name="Thomas B.C."/>
            <person name="Singh A."/>
            <person name="Wilkins M.J."/>
            <person name="Karaoz U."/>
            <person name="Brodie E.L."/>
            <person name="Williams K.H."/>
            <person name="Hubbard S.S."/>
            <person name="Banfield J.F."/>
        </authorList>
    </citation>
    <scope>NUCLEOTIDE SEQUENCE [LARGE SCALE GENOMIC DNA]</scope>
</reference>